<evidence type="ECO:0000256" key="4">
    <source>
        <dbReference type="SAM" id="MobiDB-lite"/>
    </source>
</evidence>
<evidence type="ECO:0000313" key="6">
    <source>
        <dbReference type="Proteomes" id="UP000075883"/>
    </source>
</evidence>
<evidence type="ECO:0000256" key="1">
    <source>
        <dbReference type="ARBA" id="ARBA00006484"/>
    </source>
</evidence>
<evidence type="ECO:0000313" key="5">
    <source>
        <dbReference type="EnsemblMetazoa" id="ACUA017234-PA"/>
    </source>
</evidence>
<dbReference type="EnsemblMetazoa" id="ACUA017234-RA">
    <property type="protein sequence ID" value="ACUA017234-PA"/>
    <property type="gene ID" value="ACUA017234"/>
</dbReference>
<dbReference type="EMBL" id="AXCM01000973">
    <property type="status" value="NOT_ANNOTATED_CDS"/>
    <property type="molecule type" value="Genomic_DNA"/>
</dbReference>
<reference evidence="5" key="2">
    <citation type="submission" date="2020-05" db="UniProtKB">
        <authorList>
            <consortium name="EnsemblMetazoa"/>
        </authorList>
    </citation>
    <scope>IDENTIFICATION</scope>
    <source>
        <strain evidence="5">A-37</strain>
    </source>
</reference>
<evidence type="ECO:0000256" key="2">
    <source>
        <dbReference type="ARBA" id="ARBA00023002"/>
    </source>
</evidence>
<comment type="similarity">
    <text evidence="1 3">Belongs to the short-chain dehydrogenases/reductases (SDR) family.</text>
</comment>
<proteinExistence type="inferred from homology"/>
<dbReference type="STRING" id="139723.A0A182MFS5"/>
<keyword evidence="2" id="KW-0560">Oxidoreductase</keyword>
<dbReference type="SUPFAM" id="SSF51735">
    <property type="entry name" value="NAD(P)-binding Rossmann-fold domains"/>
    <property type="match status" value="1"/>
</dbReference>
<feature type="compositionally biased region" description="Low complexity" evidence="4">
    <location>
        <begin position="1"/>
        <end position="10"/>
    </location>
</feature>
<evidence type="ECO:0008006" key="7">
    <source>
        <dbReference type="Google" id="ProtNLM"/>
    </source>
</evidence>
<organism evidence="5 6">
    <name type="scientific">Anopheles culicifacies</name>
    <dbReference type="NCBI Taxonomy" id="139723"/>
    <lineage>
        <taxon>Eukaryota</taxon>
        <taxon>Metazoa</taxon>
        <taxon>Ecdysozoa</taxon>
        <taxon>Arthropoda</taxon>
        <taxon>Hexapoda</taxon>
        <taxon>Insecta</taxon>
        <taxon>Pterygota</taxon>
        <taxon>Neoptera</taxon>
        <taxon>Endopterygota</taxon>
        <taxon>Diptera</taxon>
        <taxon>Nematocera</taxon>
        <taxon>Culicoidea</taxon>
        <taxon>Culicidae</taxon>
        <taxon>Anophelinae</taxon>
        <taxon>Anopheles</taxon>
        <taxon>culicifacies species complex</taxon>
    </lineage>
</organism>
<dbReference type="PANTHER" id="PTHR43115">
    <property type="entry name" value="DEHYDROGENASE/REDUCTASE SDR FAMILY MEMBER 11"/>
    <property type="match status" value="1"/>
</dbReference>
<accession>A0A182MFS5</accession>
<dbReference type="Gene3D" id="3.40.50.720">
    <property type="entry name" value="NAD(P)-binding Rossmann-like Domain"/>
    <property type="match status" value="1"/>
</dbReference>
<dbReference type="Proteomes" id="UP000075883">
    <property type="component" value="Unassembled WGS sequence"/>
</dbReference>
<reference evidence="6" key="1">
    <citation type="submission" date="2013-09" db="EMBL/GenBank/DDBJ databases">
        <title>The Genome Sequence of Anopheles culicifacies species A.</title>
        <authorList>
            <consortium name="The Broad Institute Genomics Platform"/>
            <person name="Neafsey D.E."/>
            <person name="Besansky N."/>
            <person name="Howell P."/>
            <person name="Walton C."/>
            <person name="Young S.K."/>
            <person name="Zeng Q."/>
            <person name="Gargeya S."/>
            <person name="Fitzgerald M."/>
            <person name="Haas B."/>
            <person name="Abouelleil A."/>
            <person name="Allen A.W."/>
            <person name="Alvarado L."/>
            <person name="Arachchi H.M."/>
            <person name="Berlin A.M."/>
            <person name="Chapman S.B."/>
            <person name="Gainer-Dewar J."/>
            <person name="Goldberg J."/>
            <person name="Griggs A."/>
            <person name="Gujja S."/>
            <person name="Hansen M."/>
            <person name="Howarth C."/>
            <person name="Imamovic A."/>
            <person name="Ireland A."/>
            <person name="Larimer J."/>
            <person name="McCowan C."/>
            <person name="Murphy C."/>
            <person name="Pearson M."/>
            <person name="Poon T.W."/>
            <person name="Priest M."/>
            <person name="Roberts A."/>
            <person name="Saif S."/>
            <person name="Shea T."/>
            <person name="Sisk P."/>
            <person name="Sykes S."/>
            <person name="Wortman J."/>
            <person name="Nusbaum C."/>
            <person name="Birren B."/>
        </authorList>
    </citation>
    <scope>NUCLEOTIDE SEQUENCE [LARGE SCALE GENOMIC DNA]</scope>
    <source>
        <strain evidence="6">A-37</strain>
    </source>
</reference>
<evidence type="ECO:0000256" key="3">
    <source>
        <dbReference type="RuleBase" id="RU000363"/>
    </source>
</evidence>
<protein>
    <recommendedName>
        <fullName evidence="7">Dehydrogenase</fullName>
    </recommendedName>
</protein>
<sequence length="309" mass="33753">MSANGNNGNNDSNEATPPAPSPSVRLDIADRMKRWHGKVAVVTGASGAIGGAIAIELVKAGMIVCALSRRRDKVEKLRVSLFDVAGTLNYVECDITVEDDIKYAFGWIENTYGGVDMLVNNAGIITKCLLTEKNNTRDLYKTMETNIIGLSLCTRESVKSMKARDVKGHIINVNSIFGHKVHQAVPGTRPLNGMYPASKYAVTAITECIRQELVYLGTGCKVTSISPGLVEGDILSSNTSKENEIVNYMPKLKPEDVAEAVLYAITTPENVQIHELIIKPMGEIFHGFFIKIDLTPPLEVVESFKKNKI</sequence>
<dbReference type="FunFam" id="3.40.50.720:FF:000047">
    <property type="entry name" value="NADP-dependent L-serine/L-allo-threonine dehydrogenase"/>
    <property type="match status" value="1"/>
</dbReference>
<dbReference type="Pfam" id="PF00106">
    <property type="entry name" value="adh_short"/>
    <property type="match status" value="1"/>
</dbReference>
<dbReference type="InterPro" id="IPR036291">
    <property type="entry name" value="NAD(P)-bd_dom_sf"/>
</dbReference>
<dbReference type="InterPro" id="IPR002347">
    <property type="entry name" value="SDR_fam"/>
</dbReference>
<dbReference type="PRINTS" id="PR00081">
    <property type="entry name" value="GDHRDH"/>
</dbReference>
<dbReference type="GO" id="GO:0016616">
    <property type="term" value="F:oxidoreductase activity, acting on the CH-OH group of donors, NAD or NADP as acceptor"/>
    <property type="evidence" value="ECO:0007669"/>
    <property type="project" value="UniProtKB-ARBA"/>
</dbReference>
<dbReference type="VEuPathDB" id="VectorBase:ACUA017234"/>
<keyword evidence="6" id="KW-1185">Reference proteome</keyword>
<feature type="region of interest" description="Disordered" evidence="4">
    <location>
        <begin position="1"/>
        <end position="23"/>
    </location>
</feature>
<dbReference type="PANTHER" id="PTHR43115:SF4">
    <property type="entry name" value="DEHYDROGENASE_REDUCTASE SDR FAMILY MEMBER 11"/>
    <property type="match status" value="1"/>
</dbReference>
<name>A0A182MFS5_9DIPT</name>
<dbReference type="AlphaFoldDB" id="A0A182MFS5"/>
<dbReference type="PRINTS" id="PR00080">
    <property type="entry name" value="SDRFAMILY"/>
</dbReference>